<keyword evidence="1" id="KW-0472">Membrane</keyword>
<evidence type="ECO:0000313" key="2">
    <source>
        <dbReference type="EMBL" id="MFD2758306.1"/>
    </source>
</evidence>
<reference evidence="3" key="1">
    <citation type="journal article" date="2019" name="Int. J. Syst. Evol. Microbiol.">
        <title>The Global Catalogue of Microorganisms (GCM) 10K type strain sequencing project: providing services to taxonomists for standard genome sequencing and annotation.</title>
        <authorList>
            <consortium name="The Broad Institute Genomics Platform"/>
            <consortium name="The Broad Institute Genome Sequencing Center for Infectious Disease"/>
            <person name="Wu L."/>
            <person name="Ma J."/>
        </authorList>
    </citation>
    <scope>NUCLEOTIDE SEQUENCE [LARGE SCALE GENOMIC DNA]</scope>
    <source>
        <strain evidence="3">TISTR 1514</strain>
    </source>
</reference>
<evidence type="ECO:0000256" key="1">
    <source>
        <dbReference type="SAM" id="Phobius"/>
    </source>
</evidence>
<gene>
    <name evidence="2" type="ORF">ACFSW7_07935</name>
</gene>
<sequence length="132" mass="14024">MTDLDTRYGRTRTQRRSPRWLWGGLFGVLVAGVIAFWGFSQLNAAATIEAQTGGFTVASDSEVSVTARVSVQPGTPVACALEATNTTQTVVGYKVVELEAATEQHRTVHVTLRTTGPAVGAAVAECWVLDGE</sequence>
<keyword evidence="1" id="KW-0812">Transmembrane</keyword>
<dbReference type="RefSeq" id="WP_235619881.1">
    <property type="nucleotide sequence ID" value="NZ_JBHUNE010000006.1"/>
</dbReference>
<comment type="caution">
    <text evidence="2">The sequence shown here is derived from an EMBL/GenBank/DDBJ whole genome shotgun (WGS) entry which is preliminary data.</text>
</comment>
<dbReference type="InterPro" id="IPR025443">
    <property type="entry name" value="DUF4307"/>
</dbReference>
<feature type="transmembrane region" description="Helical" evidence="1">
    <location>
        <begin position="20"/>
        <end position="39"/>
    </location>
</feature>
<dbReference type="EMBL" id="JBHUNE010000006">
    <property type="protein sequence ID" value="MFD2758306.1"/>
    <property type="molecule type" value="Genomic_DNA"/>
</dbReference>
<evidence type="ECO:0000313" key="3">
    <source>
        <dbReference type="Proteomes" id="UP001597492"/>
    </source>
</evidence>
<keyword evidence="3" id="KW-1185">Reference proteome</keyword>
<name>A0ABW5UXS1_9MICO</name>
<accession>A0ABW5UXS1</accession>
<organism evidence="2 3">
    <name type="scientific">Gulosibacter faecalis</name>
    <dbReference type="NCBI Taxonomy" id="272240"/>
    <lineage>
        <taxon>Bacteria</taxon>
        <taxon>Bacillati</taxon>
        <taxon>Actinomycetota</taxon>
        <taxon>Actinomycetes</taxon>
        <taxon>Micrococcales</taxon>
        <taxon>Microbacteriaceae</taxon>
        <taxon>Gulosibacter</taxon>
    </lineage>
</organism>
<proteinExistence type="predicted"/>
<dbReference type="Proteomes" id="UP001597492">
    <property type="component" value="Unassembled WGS sequence"/>
</dbReference>
<dbReference type="Pfam" id="PF14155">
    <property type="entry name" value="DUF4307"/>
    <property type="match status" value="1"/>
</dbReference>
<keyword evidence="1" id="KW-1133">Transmembrane helix</keyword>
<protein>
    <submittedName>
        <fullName evidence="2">DUF4307 domain-containing protein</fullName>
    </submittedName>
</protein>